<name>A0AB33BA53_ACIPI</name>
<accession>A0AB33BA53</accession>
<proteinExistence type="predicted"/>
<dbReference type="Proteomes" id="UP000076152">
    <property type="component" value="Chromosome"/>
</dbReference>
<reference evidence="1 2" key="1">
    <citation type="submission" date="2016-04" db="EMBL/GenBank/DDBJ databases">
        <title>Complete genome sequencing of OXA-72 bearing Acinetobacter pittii strain IEC338SC.</title>
        <authorList>
            <person name="Brasiliense D.M."/>
            <person name="Lima K.V."/>
            <person name="Souza C.O."/>
            <person name="Dutra L.G."/>
            <person name="Mamizuka E.M."/>
            <person name="Perez-Chaparro P.J."/>
            <person name="McCulloch J.A."/>
        </authorList>
    </citation>
    <scope>NUCLEOTIDE SEQUENCE [LARGE SCALE GENOMIC DNA]</scope>
    <source>
        <strain evidence="1 2">IEC338SC</strain>
    </source>
</reference>
<dbReference type="RefSeq" id="WP_063099032.1">
    <property type="nucleotide sequence ID" value="NZ_CP015145.1"/>
</dbReference>
<evidence type="ECO:0000313" key="1">
    <source>
        <dbReference type="EMBL" id="AMX19768.1"/>
    </source>
</evidence>
<evidence type="ECO:0000313" key="2">
    <source>
        <dbReference type="Proteomes" id="UP000076152"/>
    </source>
</evidence>
<sequence length="157" mass="18150">MSYKIFIRINLSIILTFLAQISYADMVEVGIHDARRFFYQFTDFKHFDSRYGVNSFYSPSSIQIVKNEIYPNIVFKSIVVKTVSIKPSKGYAVEKLLFKCSPYQPKGNYVFQTTARLIYLNNGQVAPKNMQQLVVYAPENNINPNTTIDAYRKMLCS</sequence>
<dbReference type="AlphaFoldDB" id="A0AB33BA53"/>
<protein>
    <submittedName>
        <fullName evidence="1">Uncharacterized protein</fullName>
    </submittedName>
</protein>
<gene>
    <name evidence="1" type="ORF">IEC338SC_2642</name>
</gene>
<dbReference type="EMBL" id="CP015145">
    <property type="protein sequence ID" value="AMX19768.1"/>
    <property type="molecule type" value="Genomic_DNA"/>
</dbReference>
<organism evidence="1 2">
    <name type="scientific">Acinetobacter pittii</name>
    <name type="common">Acinetobacter genomosp. 3</name>
    <dbReference type="NCBI Taxonomy" id="48296"/>
    <lineage>
        <taxon>Bacteria</taxon>
        <taxon>Pseudomonadati</taxon>
        <taxon>Pseudomonadota</taxon>
        <taxon>Gammaproteobacteria</taxon>
        <taxon>Moraxellales</taxon>
        <taxon>Moraxellaceae</taxon>
        <taxon>Acinetobacter</taxon>
        <taxon>Acinetobacter calcoaceticus/baumannii complex</taxon>
    </lineage>
</organism>